<keyword evidence="5" id="KW-0645">Protease</keyword>
<keyword evidence="2" id="KW-0865">Zymogen</keyword>
<dbReference type="AlphaFoldDB" id="A0A401KSK7"/>
<dbReference type="EMBL" id="BDHI01000014">
    <property type="protein sequence ID" value="GCB22177.1"/>
    <property type="molecule type" value="Genomic_DNA"/>
</dbReference>
<evidence type="ECO:0000256" key="1">
    <source>
        <dbReference type="ARBA" id="ARBA00022729"/>
    </source>
</evidence>
<sequence length="231" mass="25660">MDQFALIVKNYHRHLEKYSPTVKVAIIDDEIDPFQANLQENIDGGTSFHHRPGRPDRPVYYWSAPGGHGTEMAKLICRICPKACLCIIHLDEGLGKKEARQIQPGTAIEAIKWATTAGVHIISMSWSINQSKVSGDLYNDFQNFIRAMYDKGITMFCAASDHGNTSVSLGNNDLPAAFSNPLKTGAATVDGKNSPRLVHRNWTFISLVKTYRYGISCTLISFHCSHCPVVH</sequence>
<dbReference type="InterPro" id="IPR000209">
    <property type="entry name" value="Peptidase_S8/S53_dom"/>
</dbReference>
<dbReference type="GO" id="GO:0006508">
    <property type="term" value="P:proteolysis"/>
    <property type="evidence" value="ECO:0007669"/>
    <property type="project" value="UniProtKB-KW"/>
</dbReference>
<dbReference type="PROSITE" id="PS51892">
    <property type="entry name" value="SUBTILASE"/>
    <property type="match status" value="1"/>
</dbReference>
<evidence type="ECO:0000256" key="3">
    <source>
        <dbReference type="PROSITE-ProRule" id="PRU01240"/>
    </source>
</evidence>
<accession>A0A401KSK7</accession>
<dbReference type="InterPro" id="IPR036852">
    <property type="entry name" value="Peptidase_S8/S53_dom_sf"/>
</dbReference>
<feature type="domain" description="Peptidase S8/S53" evidence="4">
    <location>
        <begin position="21"/>
        <end position="189"/>
    </location>
</feature>
<dbReference type="GO" id="GO:0004252">
    <property type="term" value="F:serine-type endopeptidase activity"/>
    <property type="evidence" value="ECO:0007669"/>
    <property type="project" value="InterPro"/>
</dbReference>
<keyword evidence="1" id="KW-0732">Signal</keyword>
<evidence type="ECO:0000256" key="2">
    <source>
        <dbReference type="ARBA" id="ARBA00023145"/>
    </source>
</evidence>
<name>A0A401KSK7_ASPAW</name>
<dbReference type="Pfam" id="PF00082">
    <property type="entry name" value="Peptidase_S8"/>
    <property type="match status" value="1"/>
</dbReference>
<comment type="caution">
    <text evidence="5">The sequence shown here is derived from an EMBL/GenBank/DDBJ whole genome shotgun (WGS) entry which is preliminary data.</text>
</comment>
<evidence type="ECO:0000313" key="5">
    <source>
        <dbReference type="EMBL" id="GCB22177.1"/>
    </source>
</evidence>
<proteinExistence type="inferred from homology"/>
<evidence type="ECO:0000313" key="6">
    <source>
        <dbReference type="Proteomes" id="UP000286921"/>
    </source>
</evidence>
<keyword evidence="5" id="KW-0378">Hydrolase</keyword>
<dbReference type="Gene3D" id="3.40.50.200">
    <property type="entry name" value="Peptidase S8/S53 domain"/>
    <property type="match status" value="1"/>
</dbReference>
<evidence type="ECO:0000259" key="4">
    <source>
        <dbReference type="Pfam" id="PF00082"/>
    </source>
</evidence>
<gene>
    <name evidence="5" type="ORF">AAWM_05062</name>
</gene>
<comment type="caution">
    <text evidence="3">Lacks conserved residue(s) required for the propagation of feature annotation.</text>
</comment>
<dbReference type="Proteomes" id="UP000286921">
    <property type="component" value="Unassembled WGS sequence"/>
</dbReference>
<reference evidence="5 6" key="1">
    <citation type="submission" date="2016-09" db="EMBL/GenBank/DDBJ databases">
        <title>Aspergillus awamori IFM 58123T.</title>
        <authorList>
            <person name="Kusuya Y."/>
            <person name="Shimizu M."/>
            <person name="Takahashi H."/>
            <person name="Yaguchi T."/>
        </authorList>
    </citation>
    <scope>NUCLEOTIDE SEQUENCE [LARGE SCALE GENOMIC DNA]</scope>
    <source>
        <strain evidence="5 6">IFM 58123</strain>
    </source>
</reference>
<comment type="similarity">
    <text evidence="3">Belongs to the peptidase S8 family.</text>
</comment>
<protein>
    <submittedName>
        <fullName evidence="5">Major intracellular serine protease</fullName>
    </submittedName>
</protein>
<keyword evidence="6" id="KW-1185">Reference proteome</keyword>
<dbReference type="SUPFAM" id="SSF52743">
    <property type="entry name" value="Subtilisin-like"/>
    <property type="match status" value="1"/>
</dbReference>
<organism evidence="5 6">
    <name type="scientific">Aspergillus awamori</name>
    <name type="common">Black koji mold</name>
    <dbReference type="NCBI Taxonomy" id="105351"/>
    <lineage>
        <taxon>Eukaryota</taxon>
        <taxon>Fungi</taxon>
        <taxon>Dikarya</taxon>
        <taxon>Ascomycota</taxon>
        <taxon>Pezizomycotina</taxon>
        <taxon>Eurotiomycetes</taxon>
        <taxon>Eurotiomycetidae</taxon>
        <taxon>Eurotiales</taxon>
        <taxon>Aspergillaceae</taxon>
        <taxon>Aspergillus</taxon>
    </lineage>
</organism>